<reference evidence="1 2" key="1">
    <citation type="submission" date="2017-12" db="EMBL/GenBank/DDBJ databases">
        <title>Phylogenetic diversity of female urinary microbiome.</title>
        <authorList>
            <person name="Thomas-White K."/>
            <person name="Wolfe A.J."/>
        </authorList>
    </citation>
    <scope>NUCLEOTIDE SEQUENCE [LARGE SCALE GENOMIC DNA]</scope>
    <source>
        <strain evidence="1 2">UMB0402</strain>
    </source>
</reference>
<proteinExistence type="predicted"/>
<evidence type="ECO:0008006" key="3">
    <source>
        <dbReference type="Google" id="ProtNLM"/>
    </source>
</evidence>
<evidence type="ECO:0000313" key="2">
    <source>
        <dbReference type="Proteomes" id="UP000235122"/>
    </source>
</evidence>
<dbReference type="EMBL" id="PKKO01000001">
    <property type="protein sequence ID" value="PKY73198.1"/>
    <property type="molecule type" value="Genomic_DNA"/>
</dbReference>
<dbReference type="STRING" id="33007.HMPREF3198_00830"/>
<protein>
    <recommendedName>
        <fullName evidence="3">Phage tail protein</fullName>
    </recommendedName>
</protein>
<dbReference type="RefSeq" id="WP_070454619.1">
    <property type="nucleotide sequence ID" value="NZ_JASOXK010000001.1"/>
</dbReference>
<gene>
    <name evidence="1" type="ORF">CYJ19_01000</name>
</gene>
<dbReference type="Proteomes" id="UP000235122">
    <property type="component" value="Unassembled WGS sequence"/>
</dbReference>
<keyword evidence="2" id="KW-1185">Reference proteome</keyword>
<organism evidence="1 2">
    <name type="scientific">Winkia neuii</name>
    <dbReference type="NCBI Taxonomy" id="33007"/>
    <lineage>
        <taxon>Bacteria</taxon>
        <taxon>Bacillati</taxon>
        <taxon>Actinomycetota</taxon>
        <taxon>Actinomycetes</taxon>
        <taxon>Actinomycetales</taxon>
        <taxon>Actinomycetaceae</taxon>
        <taxon>Winkia</taxon>
    </lineage>
</organism>
<accession>A0A2I1IPZ8</accession>
<name>A0A2I1IPZ8_9ACTO</name>
<dbReference type="AlphaFoldDB" id="A0A2I1IPZ8"/>
<sequence>MHGFTLDKTVSSTSLGLRLTGPVDLPVAERGTDDIEVAGRAGTLTRLGGWHDTSITLPLAITGSLAAYHKAALALGRAATIHLSHQPGAFHKIKHASISPLRMDMSSWGFFEAHLVCEPFSYLDSGLITHTLTSSGQITNPGLVDAAPIITIKGTGALTLTINAATYRVQSPAGQITLDSARLVAHVAGRVQTDAVTGTFPILTPGVNRVSLGSGISRVEIIGNWRNP</sequence>
<comment type="caution">
    <text evidence="1">The sequence shown here is derived from an EMBL/GenBank/DDBJ whole genome shotgun (WGS) entry which is preliminary data.</text>
</comment>
<evidence type="ECO:0000313" key="1">
    <source>
        <dbReference type="EMBL" id="PKY73198.1"/>
    </source>
</evidence>